<evidence type="ECO:0000313" key="3">
    <source>
        <dbReference type="Proteomes" id="UP000726136"/>
    </source>
</evidence>
<dbReference type="EMBL" id="RDPI01000338">
    <property type="protein sequence ID" value="MBF4375796.1"/>
    <property type="molecule type" value="Genomic_DNA"/>
</dbReference>
<dbReference type="Proteomes" id="UP000726136">
    <property type="component" value="Unassembled WGS sequence"/>
</dbReference>
<gene>
    <name evidence="2" type="ORF">EAY46_22660</name>
</gene>
<keyword evidence="1" id="KW-1133">Transmembrane helix</keyword>
<keyword evidence="2" id="KW-0808">Transferase</keyword>
<proteinExistence type="predicted"/>
<evidence type="ECO:0000313" key="2">
    <source>
        <dbReference type="EMBL" id="MBF4375796.1"/>
    </source>
</evidence>
<accession>A0ABR9ZBF3</accession>
<evidence type="ECO:0000256" key="1">
    <source>
        <dbReference type="SAM" id="Phobius"/>
    </source>
</evidence>
<sequence>MVIRALYTLLLCVASPFLMWSLYKKRPGKPCVGARWKEHFGFTPPLKTNQSPIW</sequence>
<keyword evidence="1" id="KW-0472">Membrane</keyword>
<feature type="transmembrane region" description="Helical" evidence="1">
    <location>
        <begin position="6"/>
        <end position="23"/>
    </location>
</feature>
<feature type="non-terminal residue" evidence="2">
    <location>
        <position position="54"/>
    </location>
</feature>
<organism evidence="2 3">
    <name type="scientific">Vibrio anguillarum</name>
    <name type="common">Listonella anguillarum</name>
    <dbReference type="NCBI Taxonomy" id="55601"/>
    <lineage>
        <taxon>Bacteria</taxon>
        <taxon>Pseudomonadati</taxon>
        <taxon>Pseudomonadota</taxon>
        <taxon>Gammaproteobacteria</taxon>
        <taxon>Vibrionales</taxon>
        <taxon>Vibrionaceae</taxon>
        <taxon>Vibrio</taxon>
    </lineage>
</organism>
<reference evidence="2 3" key="1">
    <citation type="journal article" date="2021" name="PeerJ">
        <title>Analysis of 44 Vibrio anguillarum genomes reveals high genetic diversity.</title>
        <authorList>
            <person name="Hansen M.J."/>
            <person name="Dalsgaard I."/>
        </authorList>
    </citation>
    <scope>NUCLEOTIDE SEQUENCE [LARGE SCALE GENOMIC DNA]</scope>
    <source>
        <strain evidence="2 3">040915-1/1B</strain>
    </source>
</reference>
<name>A0ABR9ZBF3_VIBAN</name>
<protein>
    <submittedName>
        <fullName evidence="2">3-deoxy-D-manno-octulosonic acid transferase</fullName>
    </submittedName>
</protein>
<keyword evidence="1" id="KW-0812">Transmembrane</keyword>
<comment type="caution">
    <text evidence="2">The sequence shown here is derived from an EMBL/GenBank/DDBJ whole genome shotgun (WGS) entry which is preliminary data.</text>
</comment>
<dbReference type="GO" id="GO:0016740">
    <property type="term" value="F:transferase activity"/>
    <property type="evidence" value="ECO:0007669"/>
    <property type="project" value="UniProtKB-KW"/>
</dbReference>
<keyword evidence="3" id="KW-1185">Reference proteome</keyword>